<sequence length="411" mass="46153">MSRLSVNILSLVAVQLITYLSPIIALPYLSRVLNVESFGLVMLLMSVIVISNLLTDFGFNLYSPAWIANNKNNTNKINIHISSIFILKVILFSLTSICLITYFTVTNTINENKVILCSVTLLAILSQNFQIIWFFQGIEKMSNITCLTLFSKLSYVIFIIFFVKGSNDVSQAILSYAFSNFIATTIGLLLYIKLGYKILTPKLIDIINITINSFPFFLSRAAVSIYTSASTLIIGSHAGLTQAALYSSAEKLYQAGQSISFPISQALYPYLARTKNISTFYRFILVLIPPLIISIGIIYYFSNEIIILFYGKNYNFAIDIFRIFLITTIINFIAVNFGYPAFSIIDRLDIANKSVIIAATLQLVMLFILCVMNHITAISIAISVLITESIVMVIRVVYFIKISKKVLHEFK</sequence>
<dbReference type="OrthoDB" id="103403at2"/>
<reference evidence="7 8" key="1">
    <citation type="submission" date="2013-07" db="EMBL/GenBank/DDBJ databases">
        <authorList>
            <person name="Genoscope - CEA"/>
        </authorList>
    </citation>
    <scope>NUCLEOTIDE SEQUENCE [LARGE SCALE GENOMIC DNA]</scope>
    <source>
        <strain evidence="7 8">G6</strain>
    </source>
</reference>
<evidence type="ECO:0000256" key="5">
    <source>
        <dbReference type="ARBA" id="ARBA00023136"/>
    </source>
</evidence>
<organism evidence="7 8">
    <name type="scientific">Xenorhabdus poinarii G6</name>
    <dbReference type="NCBI Taxonomy" id="1354304"/>
    <lineage>
        <taxon>Bacteria</taxon>
        <taxon>Pseudomonadati</taxon>
        <taxon>Pseudomonadota</taxon>
        <taxon>Gammaproteobacteria</taxon>
        <taxon>Enterobacterales</taxon>
        <taxon>Morganellaceae</taxon>
        <taxon>Xenorhabdus</taxon>
    </lineage>
</organism>
<feature type="transmembrane region" description="Helical" evidence="6">
    <location>
        <begin position="354"/>
        <end position="374"/>
    </location>
</feature>
<evidence type="ECO:0000256" key="6">
    <source>
        <dbReference type="SAM" id="Phobius"/>
    </source>
</evidence>
<protein>
    <submittedName>
        <fullName evidence="7">Putative RfbX protein (Modular protein)</fullName>
    </submittedName>
</protein>
<dbReference type="AlphaFoldDB" id="A0A068RAP2"/>
<dbReference type="PANTHER" id="PTHR30250:SF11">
    <property type="entry name" value="O-ANTIGEN TRANSPORTER-RELATED"/>
    <property type="match status" value="1"/>
</dbReference>
<dbReference type="InterPro" id="IPR050833">
    <property type="entry name" value="Poly_Biosynth_Transport"/>
</dbReference>
<dbReference type="STRING" id="1354304.XPG1_3608"/>
<feature type="transmembrane region" description="Helical" evidence="6">
    <location>
        <begin position="380"/>
        <end position="400"/>
    </location>
</feature>
<feature type="transmembrane region" description="Helical" evidence="6">
    <location>
        <begin position="79"/>
        <end position="102"/>
    </location>
</feature>
<keyword evidence="8" id="KW-1185">Reference proteome</keyword>
<feature type="transmembrane region" description="Helical" evidence="6">
    <location>
        <begin position="38"/>
        <end position="59"/>
    </location>
</feature>
<evidence type="ECO:0000256" key="4">
    <source>
        <dbReference type="ARBA" id="ARBA00022989"/>
    </source>
</evidence>
<evidence type="ECO:0000256" key="3">
    <source>
        <dbReference type="ARBA" id="ARBA00022692"/>
    </source>
</evidence>
<evidence type="ECO:0000313" key="8">
    <source>
        <dbReference type="Proteomes" id="UP000032735"/>
    </source>
</evidence>
<dbReference type="InterPro" id="IPR002797">
    <property type="entry name" value="Polysacc_synth"/>
</dbReference>
<accession>A0A068RAP2</accession>
<proteinExistence type="predicted"/>
<comment type="subcellular location">
    <subcellularLocation>
        <location evidence="1">Cell membrane</location>
        <topology evidence="1">Multi-pass membrane protein</topology>
    </subcellularLocation>
</comment>
<evidence type="ECO:0000256" key="1">
    <source>
        <dbReference type="ARBA" id="ARBA00004651"/>
    </source>
</evidence>
<feature type="transmembrane region" description="Helical" evidence="6">
    <location>
        <begin position="6"/>
        <end position="26"/>
    </location>
</feature>
<feature type="transmembrane region" description="Helical" evidence="6">
    <location>
        <begin position="173"/>
        <end position="192"/>
    </location>
</feature>
<evidence type="ECO:0000256" key="2">
    <source>
        <dbReference type="ARBA" id="ARBA00022475"/>
    </source>
</evidence>
<dbReference type="PANTHER" id="PTHR30250">
    <property type="entry name" value="PST FAMILY PREDICTED COLANIC ACID TRANSPORTER"/>
    <property type="match status" value="1"/>
</dbReference>
<gene>
    <name evidence="7" type="ORF">XPG1_3608</name>
</gene>
<evidence type="ECO:0000313" key="7">
    <source>
        <dbReference type="EMBL" id="CDG23235.1"/>
    </source>
</evidence>
<feature type="transmembrane region" description="Helical" evidence="6">
    <location>
        <begin position="141"/>
        <end position="161"/>
    </location>
</feature>
<keyword evidence="4 6" id="KW-1133">Transmembrane helix</keyword>
<name>A0A068RAP2_9GAMM</name>
<dbReference type="Pfam" id="PF01943">
    <property type="entry name" value="Polysacc_synt"/>
    <property type="match status" value="1"/>
</dbReference>
<dbReference type="RefSeq" id="WP_045960194.1">
    <property type="nucleotide sequence ID" value="NZ_FO704551.1"/>
</dbReference>
<dbReference type="Proteomes" id="UP000032735">
    <property type="component" value="Chromosome"/>
</dbReference>
<keyword evidence="3 6" id="KW-0812">Transmembrane</keyword>
<keyword evidence="2" id="KW-1003">Cell membrane</keyword>
<dbReference type="GO" id="GO:0005886">
    <property type="term" value="C:plasma membrane"/>
    <property type="evidence" value="ECO:0007669"/>
    <property type="project" value="UniProtKB-SubCell"/>
</dbReference>
<dbReference type="HOGENOM" id="CLU_022017_0_2_6"/>
<dbReference type="KEGG" id="xpo:XPG1_3608"/>
<feature type="transmembrane region" description="Helical" evidence="6">
    <location>
        <begin position="114"/>
        <end position="135"/>
    </location>
</feature>
<dbReference type="EMBL" id="FO704551">
    <property type="protein sequence ID" value="CDG23235.1"/>
    <property type="molecule type" value="Genomic_DNA"/>
</dbReference>
<feature type="transmembrane region" description="Helical" evidence="6">
    <location>
        <begin position="280"/>
        <end position="301"/>
    </location>
</feature>
<keyword evidence="5 6" id="KW-0472">Membrane</keyword>
<feature type="transmembrane region" description="Helical" evidence="6">
    <location>
        <begin position="321"/>
        <end position="342"/>
    </location>
</feature>